<dbReference type="GO" id="GO:0043235">
    <property type="term" value="C:receptor complex"/>
    <property type="evidence" value="ECO:0007669"/>
    <property type="project" value="TreeGrafter"/>
</dbReference>
<protein>
    <submittedName>
        <fullName evidence="2">Protein-tyrosine kinase 2-beta-like protein</fullName>
    </submittedName>
</protein>
<gene>
    <name evidence="2" type="ORF">B4U80_11298</name>
</gene>
<evidence type="ECO:0000259" key="1">
    <source>
        <dbReference type="Pfam" id="PF07714"/>
    </source>
</evidence>
<dbReference type="GO" id="GO:0004714">
    <property type="term" value="F:transmembrane receptor protein tyrosine kinase activity"/>
    <property type="evidence" value="ECO:0007669"/>
    <property type="project" value="TreeGrafter"/>
</dbReference>
<proteinExistence type="predicted"/>
<keyword evidence="2" id="KW-0418">Kinase</keyword>
<accession>A0A443RYG0</accession>
<keyword evidence="2" id="KW-0808">Transferase</keyword>
<dbReference type="Gene3D" id="1.10.510.10">
    <property type="entry name" value="Transferase(Phosphotransferase) domain 1"/>
    <property type="match status" value="1"/>
</dbReference>
<dbReference type="SUPFAM" id="SSF56112">
    <property type="entry name" value="Protein kinase-like (PK-like)"/>
    <property type="match status" value="1"/>
</dbReference>
<reference evidence="2 3" key="1">
    <citation type="journal article" date="2018" name="Gigascience">
        <title>Genomes of trombidid mites reveal novel predicted allergens and laterally-transferred genes associated with secondary metabolism.</title>
        <authorList>
            <person name="Dong X."/>
            <person name="Chaisiri K."/>
            <person name="Xia D."/>
            <person name="Armstrong S.D."/>
            <person name="Fang Y."/>
            <person name="Donnelly M.J."/>
            <person name="Kadowaki T."/>
            <person name="McGarry J.W."/>
            <person name="Darby A.C."/>
            <person name="Makepeace B.L."/>
        </authorList>
    </citation>
    <scope>NUCLEOTIDE SEQUENCE [LARGE SCALE GENOMIC DNA]</scope>
    <source>
        <strain evidence="2">UoL-UT</strain>
    </source>
</reference>
<dbReference type="InterPro" id="IPR011009">
    <property type="entry name" value="Kinase-like_dom_sf"/>
</dbReference>
<dbReference type="GO" id="GO:0005886">
    <property type="term" value="C:plasma membrane"/>
    <property type="evidence" value="ECO:0007669"/>
    <property type="project" value="TreeGrafter"/>
</dbReference>
<dbReference type="AlphaFoldDB" id="A0A443RYG0"/>
<comment type="caution">
    <text evidence="2">The sequence shown here is derived from an EMBL/GenBank/DDBJ whole genome shotgun (WGS) entry which is preliminary data.</text>
</comment>
<dbReference type="Pfam" id="PF07714">
    <property type="entry name" value="PK_Tyr_Ser-Thr"/>
    <property type="match status" value="1"/>
</dbReference>
<dbReference type="InterPro" id="IPR050122">
    <property type="entry name" value="RTK"/>
</dbReference>
<dbReference type="VEuPathDB" id="VectorBase:LDEU011674"/>
<organism evidence="2 3">
    <name type="scientific">Leptotrombidium deliense</name>
    <dbReference type="NCBI Taxonomy" id="299467"/>
    <lineage>
        <taxon>Eukaryota</taxon>
        <taxon>Metazoa</taxon>
        <taxon>Ecdysozoa</taxon>
        <taxon>Arthropoda</taxon>
        <taxon>Chelicerata</taxon>
        <taxon>Arachnida</taxon>
        <taxon>Acari</taxon>
        <taxon>Acariformes</taxon>
        <taxon>Trombidiformes</taxon>
        <taxon>Prostigmata</taxon>
        <taxon>Anystina</taxon>
        <taxon>Parasitengona</taxon>
        <taxon>Trombiculoidea</taxon>
        <taxon>Trombiculidae</taxon>
        <taxon>Leptotrombidium</taxon>
    </lineage>
</organism>
<dbReference type="GO" id="GO:0007169">
    <property type="term" value="P:cell surface receptor protein tyrosine kinase signaling pathway"/>
    <property type="evidence" value="ECO:0007669"/>
    <property type="project" value="TreeGrafter"/>
</dbReference>
<dbReference type="PANTHER" id="PTHR24416">
    <property type="entry name" value="TYROSINE-PROTEIN KINASE RECEPTOR"/>
    <property type="match status" value="1"/>
</dbReference>
<evidence type="ECO:0000313" key="2">
    <source>
        <dbReference type="EMBL" id="RWS20366.1"/>
    </source>
</evidence>
<dbReference type="PANTHER" id="PTHR24416:SF611">
    <property type="entry name" value="TYROSINE-PROTEIN KINASE TRANSMEMBRANE RECEPTOR ROR"/>
    <property type="match status" value="1"/>
</dbReference>
<feature type="domain" description="Serine-threonine/tyrosine-protein kinase catalytic" evidence="1">
    <location>
        <begin position="3"/>
        <end position="46"/>
    </location>
</feature>
<keyword evidence="3" id="KW-1185">Reference proteome</keyword>
<dbReference type="OrthoDB" id="6071166at2759"/>
<evidence type="ECO:0000313" key="3">
    <source>
        <dbReference type="Proteomes" id="UP000288716"/>
    </source>
</evidence>
<dbReference type="EMBL" id="NCKV01018047">
    <property type="protein sequence ID" value="RWS20366.1"/>
    <property type="molecule type" value="Genomic_DNA"/>
</dbReference>
<name>A0A443RYG0_9ACAR</name>
<dbReference type="InterPro" id="IPR001245">
    <property type="entry name" value="Ser-Thr/Tyr_kinase_cat_dom"/>
</dbReference>
<keyword evidence="2" id="KW-0829">Tyrosine-protein kinase</keyword>
<dbReference type="Proteomes" id="UP000288716">
    <property type="component" value="Unassembled WGS sequence"/>
</dbReference>
<sequence length="63" mass="7372">MSMVFRVENGLRLSRPEICPQNVYTLMQCCWSGNANLRPDFQEIINWLVDCGTQILQFQIHVN</sequence>